<dbReference type="KEGG" id="aten:116287237"/>
<evidence type="ECO:0000256" key="2">
    <source>
        <dbReference type="ARBA" id="ARBA00022475"/>
    </source>
</evidence>
<evidence type="ECO:0000256" key="3">
    <source>
        <dbReference type="ARBA" id="ARBA00022614"/>
    </source>
</evidence>
<dbReference type="PRINTS" id="PR00373">
    <property type="entry name" value="GLYCHORMONER"/>
</dbReference>
<keyword evidence="14" id="KW-1185">Reference proteome</keyword>
<evidence type="ECO:0000256" key="4">
    <source>
        <dbReference type="ARBA" id="ARBA00022692"/>
    </source>
</evidence>
<dbReference type="InterPro" id="IPR003591">
    <property type="entry name" value="Leu-rich_rpt_typical-subtyp"/>
</dbReference>
<sequence length="967" mass="108402">MLWPDVGLHVRVLKSLLLFIKVNRIAILNMGLPPMKAVSLRFLLICGACLITSCVGFACQPPKIVLNCRGKELLTFPSDKCGFNKTEVHCLILSNNRLQNVTKSMFSSLKDLETLMLDDNGLTIIQPQAFNGLVSLRVLILSKNKIKHLSSSMFSGLTNLTELRLDFNEVTSIESGAFNHLTSLRILSMGRNQIKHLTSSMFSGLTNLQMLTIEENGLMSVHPGALDDLISLTELNLEKNQLEEIPQFNVSSKVTTLRLAFNPIATLHISTMKNYPHLVFLYLTESRLTRLPSKIFSYNRKLRRLNLFNTPLEYVDDDAFDGVELRELNLEGTKITNLPGKGMESLNYLNIRKVKSLWELPFKSFQKLWHAKVEYHFHCCLFEKYYDNAEASNPNLKNYSVVKVCPTSTPSSTTVKPKSKTDEKQSSGDIFDKHKGSYEKDNHTITLSPTSCINLGDSNVHVQDEKKELICEPQPDAFNPCEDLLGTMGLRICTWFVLIFALVGNGLQLIVLFTSKRNTAMYRVLMCNLSLANLFMGMYLFMLAVADARTYSEYQNHAKAWQFGPGCNIAGFISILSTELAVYTLTVITVERYFTIVHPMKLDMHLSTRQIIILMIFGWVFALIMAILPIFNISSYQRVAICLPFDVETLVSKMYVTALLTTNGLAFFTVLFCYTRMYFSLGGTSCSSAASSATRVESRVAKKMALLVFSNFTCWFPIALFSLIAVYGSPLIDVPTSKFLLVFVYPINAFTNPYLYALGTKHFQLDFLDLLKRLGLCPKGSERLRNKLLDQIASLPNTSKAYMGSRSSINMYGIPSRYSVDSSPKTLHSRSVDSSATAKKVSSFSCRFLPIPNMSFSSCGDPTESTERSRASSESTSDFSTSQIQPLLKRQHKNGNAREEGRRSSAREIIIGGNLLDKNENGCQPPNNSPEDGQKSLDNEEIYENESCVKDENAKNNSVPVVMVTSC</sequence>
<feature type="compositionally biased region" description="Basic and acidic residues" evidence="11">
    <location>
        <begin position="419"/>
        <end position="433"/>
    </location>
</feature>
<dbReference type="PROSITE" id="PS51450">
    <property type="entry name" value="LRR"/>
    <property type="match status" value="2"/>
</dbReference>
<keyword evidence="2" id="KW-1003">Cell membrane</keyword>
<dbReference type="InterPro" id="IPR017452">
    <property type="entry name" value="GPCR_Rhodpsn_7TM"/>
</dbReference>
<name>A0A6P8HAQ3_ACTTE</name>
<dbReference type="CDD" id="cd15136">
    <property type="entry name" value="7tmA_Glyco_hormone_R"/>
    <property type="match status" value="1"/>
</dbReference>
<dbReference type="Gene3D" id="1.20.1070.10">
    <property type="entry name" value="Rhodopsin 7-helix transmembrane proteins"/>
    <property type="match status" value="1"/>
</dbReference>
<dbReference type="PROSITE" id="PS00237">
    <property type="entry name" value="G_PROTEIN_RECEP_F1_1"/>
    <property type="match status" value="1"/>
</dbReference>
<dbReference type="InterPro" id="IPR001611">
    <property type="entry name" value="Leu-rich_rpt"/>
</dbReference>
<evidence type="ECO:0000256" key="7">
    <source>
        <dbReference type="ARBA" id="ARBA00023040"/>
    </source>
</evidence>
<dbReference type="PRINTS" id="PR00237">
    <property type="entry name" value="GPCRRHODOPSN"/>
</dbReference>
<dbReference type="SUPFAM" id="SSF52058">
    <property type="entry name" value="L domain-like"/>
    <property type="match status" value="1"/>
</dbReference>
<dbReference type="FunFam" id="3.80.10.10:FF:001164">
    <property type="entry name" value="GH01279p"/>
    <property type="match status" value="1"/>
</dbReference>
<feature type="transmembrane region" description="Helical" evidence="12">
    <location>
        <begin position="569"/>
        <end position="590"/>
    </location>
</feature>
<feature type="transmembrane region" description="Helical" evidence="12">
    <location>
        <begin position="705"/>
        <end position="727"/>
    </location>
</feature>
<dbReference type="GO" id="GO:0008528">
    <property type="term" value="F:G protein-coupled peptide receptor activity"/>
    <property type="evidence" value="ECO:0007669"/>
    <property type="project" value="TreeGrafter"/>
</dbReference>
<keyword evidence="7" id="KW-0297">G-protein coupled receptor</keyword>
<feature type="compositionally biased region" description="Low complexity" evidence="11">
    <location>
        <begin position="407"/>
        <end position="416"/>
    </location>
</feature>
<reference evidence="15" key="1">
    <citation type="submission" date="2025-08" db="UniProtKB">
        <authorList>
            <consortium name="RefSeq"/>
        </authorList>
    </citation>
    <scope>IDENTIFICATION</scope>
    <source>
        <tissue evidence="15">Tentacle</tissue>
    </source>
</reference>
<evidence type="ECO:0000259" key="13">
    <source>
        <dbReference type="PROSITE" id="PS50262"/>
    </source>
</evidence>
<dbReference type="PANTHER" id="PTHR24372:SF74">
    <property type="entry name" value="LP13728P"/>
    <property type="match status" value="1"/>
</dbReference>
<evidence type="ECO:0000256" key="6">
    <source>
        <dbReference type="ARBA" id="ARBA00022989"/>
    </source>
</evidence>
<accession>A0A6P8HAQ3</accession>
<dbReference type="GO" id="GO:0005886">
    <property type="term" value="C:plasma membrane"/>
    <property type="evidence" value="ECO:0007669"/>
    <property type="project" value="UniProtKB-SubCell"/>
</dbReference>
<dbReference type="InterPro" id="IPR000276">
    <property type="entry name" value="GPCR_Rhodpsn"/>
</dbReference>
<feature type="region of interest" description="Disordered" evidence="11">
    <location>
        <begin position="857"/>
        <end position="956"/>
    </location>
</feature>
<dbReference type="InterPro" id="IPR002131">
    <property type="entry name" value="Gphrmn_rcpt_fam"/>
</dbReference>
<evidence type="ECO:0000313" key="15">
    <source>
        <dbReference type="RefSeq" id="XP_031549742.1"/>
    </source>
</evidence>
<dbReference type="Pfam" id="PF13855">
    <property type="entry name" value="LRR_8"/>
    <property type="match status" value="3"/>
</dbReference>
<keyword evidence="6 12" id="KW-1133">Transmembrane helix</keyword>
<gene>
    <name evidence="15" type="primary">LOC116287237</name>
</gene>
<feature type="transmembrane region" description="Helical" evidence="12">
    <location>
        <begin position="739"/>
        <end position="758"/>
    </location>
</feature>
<evidence type="ECO:0000256" key="12">
    <source>
        <dbReference type="SAM" id="Phobius"/>
    </source>
</evidence>
<dbReference type="SMART" id="SM00369">
    <property type="entry name" value="LRR_TYP"/>
    <property type="match status" value="9"/>
</dbReference>
<feature type="compositionally biased region" description="Basic and acidic residues" evidence="11">
    <location>
        <begin position="896"/>
        <end position="906"/>
    </location>
</feature>
<dbReference type="AlphaFoldDB" id="A0A6P8HAQ3"/>
<dbReference type="Gene3D" id="3.80.10.10">
    <property type="entry name" value="Ribonuclease Inhibitor"/>
    <property type="match status" value="2"/>
</dbReference>
<evidence type="ECO:0000256" key="1">
    <source>
        <dbReference type="ARBA" id="ARBA00004651"/>
    </source>
</evidence>
<feature type="transmembrane region" description="Helical" evidence="12">
    <location>
        <begin position="525"/>
        <end position="546"/>
    </location>
</feature>
<evidence type="ECO:0000313" key="14">
    <source>
        <dbReference type="Proteomes" id="UP000515163"/>
    </source>
</evidence>
<feature type="transmembrane region" description="Helical" evidence="12">
    <location>
        <begin position="654"/>
        <end position="674"/>
    </location>
</feature>
<proteinExistence type="predicted"/>
<dbReference type="RefSeq" id="XP_031549742.1">
    <property type="nucleotide sequence ID" value="XM_031693882.1"/>
</dbReference>
<feature type="compositionally biased region" description="Polar residues" evidence="11">
    <location>
        <begin position="921"/>
        <end position="931"/>
    </location>
</feature>
<evidence type="ECO:0000256" key="5">
    <source>
        <dbReference type="ARBA" id="ARBA00022737"/>
    </source>
</evidence>
<dbReference type="GO" id="GO:0007189">
    <property type="term" value="P:adenylate cyclase-activating G protein-coupled receptor signaling pathway"/>
    <property type="evidence" value="ECO:0007669"/>
    <property type="project" value="TreeGrafter"/>
</dbReference>
<dbReference type="OrthoDB" id="5981530at2759"/>
<keyword evidence="5" id="KW-0677">Repeat</keyword>
<evidence type="ECO:0000256" key="11">
    <source>
        <dbReference type="SAM" id="MobiDB-lite"/>
    </source>
</evidence>
<keyword evidence="8 12" id="KW-0472">Membrane</keyword>
<feature type="compositionally biased region" description="Low complexity" evidence="11">
    <location>
        <begin position="872"/>
        <end position="882"/>
    </location>
</feature>
<comment type="subcellular location">
    <subcellularLocation>
        <location evidence="1">Cell membrane</location>
        <topology evidence="1">Multi-pass membrane protein</topology>
    </subcellularLocation>
</comment>
<protein>
    <submittedName>
        <fullName evidence="15">Lutropin-choriogonadotropic hormone receptor-like isoform X1</fullName>
    </submittedName>
</protein>
<feature type="transmembrane region" description="Helical" evidence="12">
    <location>
        <begin position="611"/>
        <end position="634"/>
    </location>
</feature>
<keyword evidence="3" id="KW-0433">Leucine-rich repeat</keyword>
<keyword evidence="4 12" id="KW-0812">Transmembrane</keyword>
<keyword evidence="10" id="KW-0807">Transducer</keyword>
<dbReference type="PROSITE" id="PS50262">
    <property type="entry name" value="G_PROTEIN_RECEP_F1_2"/>
    <property type="match status" value="1"/>
</dbReference>
<dbReference type="InterPro" id="IPR032675">
    <property type="entry name" value="LRR_dom_sf"/>
</dbReference>
<dbReference type="InParanoid" id="A0A6P8HAQ3"/>
<dbReference type="GO" id="GO:0016500">
    <property type="term" value="F:protein-hormone receptor activity"/>
    <property type="evidence" value="ECO:0007669"/>
    <property type="project" value="InterPro"/>
</dbReference>
<dbReference type="SUPFAM" id="SSF81321">
    <property type="entry name" value="Family A G protein-coupled receptor-like"/>
    <property type="match status" value="1"/>
</dbReference>
<evidence type="ECO:0000256" key="8">
    <source>
        <dbReference type="ARBA" id="ARBA00023136"/>
    </source>
</evidence>
<organism evidence="14 15">
    <name type="scientific">Actinia tenebrosa</name>
    <name type="common">Australian red waratah sea anemone</name>
    <dbReference type="NCBI Taxonomy" id="6105"/>
    <lineage>
        <taxon>Eukaryota</taxon>
        <taxon>Metazoa</taxon>
        <taxon>Cnidaria</taxon>
        <taxon>Anthozoa</taxon>
        <taxon>Hexacorallia</taxon>
        <taxon>Actiniaria</taxon>
        <taxon>Actiniidae</taxon>
        <taxon>Actinia</taxon>
    </lineage>
</organism>
<evidence type="ECO:0000256" key="10">
    <source>
        <dbReference type="ARBA" id="ARBA00023224"/>
    </source>
</evidence>
<dbReference type="GeneID" id="116287237"/>
<dbReference type="Proteomes" id="UP000515163">
    <property type="component" value="Unplaced"/>
</dbReference>
<evidence type="ECO:0000256" key="9">
    <source>
        <dbReference type="ARBA" id="ARBA00023170"/>
    </source>
</evidence>
<dbReference type="PANTHER" id="PTHR24372">
    <property type="entry name" value="GLYCOPROTEIN HORMONE RECEPTOR"/>
    <property type="match status" value="1"/>
</dbReference>
<feature type="domain" description="G-protein coupled receptors family 1 profile" evidence="13">
    <location>
        <begin position="504"/>
        <end position="756"/>
    </location>
</feature>
<feature type="transmembrane region" description="Helical" evidence="12">
    <location>
        <begin position="495"/>
        <end position="513"/>
    </location>
</feature>
<feature type="region of interest" description="Disordered" evidence="11">
    <location>
        <begin position="407"/>
        <end position="433"/>
    </location>
</feature>
<keyword evidence="9" id="KW-0675">Receptor</keyword>
<dbReference type="GO" id="GO:0009755">
    <property type="term" value="P:hormone-mediated signaling pathway"/>
    <property type="evidence" value="ECO:0007669"/>
    <property type="project" value="TreeGrafter"/>
</dbReference>
<dbReference type="Pfam" id="PF00001">
    <property type="entry name" value="7tm_1"/>
    <property type="match status" value="1"/>
</dbReference>